<dbReference type="RefSeq" id="WP_029932018.1">
    <property type="nucleotide sequence ID" value="NZ_JADLPU010000001.1"/>
</dbReference>
<keyword evidence="1" id="KW-0805">Transcription regulation</keyword>
<evidence type="ECO:0000313" key="7">
    <source>
        <dbReference type="Proteomes" id="UP000255467"/>
    </source>
</evidence>
<evidence type="ECO:0000256" key="2">
    <source>
        <dbReference type="ARBA" id="ARBA00023125"/>
    </source>
</evidence>
<evidence type="ECO:0000256" key="3">
    <source>
        <dbReference type="ARBA" id="ARBA00023163"/>
    </source>
</evidence>
<keyword evidence="3" id="KW-0804">Transcription</keyword>
<dbReference type="EMBL" id="UGRY01000003">
    <property type="protein sequence ID" value="SUD47694.1"/>
    <property type="molecule type" value="Genomic_DNA"/>
</dbReference>
<dbReference type="PANTHER" id="PTHR30055:SF234">
    <property type="entry name" value="HTH-TYPE TRANSCRIPTIONAL REGULATOR BETI"/>
    <property type="match status" value="1"/>
</dbReference>
<dbReference type="InterPro" id="IPR001647">
    <property type="entry name" value="HTH_TetR"/>
</dbReference>
<accession>A0A379JH00</accession>
<evidence type="ECO:0000256" key="1">
    <source>
        <dbReference type="ARBA" id="ARBA00023015"/>
    </source>
</evidence>
<keyword evidence="7" id="KW-1185">Reference proteome</keyword>
<feature type="DNA-binding region" description="H-T-H motif" evidence="4">
    <location>
        <begin position="43"/>
        <end position="62"/>
    </location>
</feature>
<dbReference type="Pfam" id="PF00440">
    <property type="entry name" value="TetR_N"/>
    <property type="match status" value="1"/>
</dbReference>
<protein>
    <submittedName>
        <fullName evidence="6">Bacterial regulatory proteins, tetR family</fullName>
    </submittedName>
</protein>
<dbReference type="PANTHER" id="PTHR30055">
    <property type="entry name" value="HTH-TYPE TRANSCRIPTIONAL REGULATOR RUTR"/>
    <property type="match status" value="1"/>
</dbReference>
<dbReference type="InterPro" id="IPR009057">
    <property type="entry name" value="Homeodomain-like_sf"/>
</dbReference>
<proteinExistence type="predicted"/>
<dbReference type="AlphaFoldDB" id="A0A379JH00"/>
<name>A0A379JH00_9NOCA</name>
<keyword evidence="2 4" id="KW-0238">DNA-binding</keyword>
<dbReference type="STRING" id="1406858.GCA_000710895_02008"/>
<dbReference type="PROSITE" id="PS50977">
    <property type="entry name" value="HTH_TETR_2"/>
    <property type="match status" value="1"/>
</dbReference>
<organism evidence="6 7">
    <name type="scientific">Nocardia otitidiscaviarum</name>
    <dbReference type="NCBI Taxonomy" id="1823"/>
    <lineage>
        <taxon>Bacteria</taxon>
        <taxon>Bacillati</taxon>
        <taxon>Actinomycetota</taxon>
        <taxon>Actinomycetes</taxon>
        <taxon>Mycobacteriales</taxon>
        <taxon>Nocardiaceae</taxon>
        <taxon>Nocardia</taxon>
    </lineage>
</organism>
<evidence type="ECO:0000256" key="4">
    <source>
        <dbReference type="PROSITE-ProRule" id="PRU00335"/>
    </source>
</evidence>
<feature type="domain" description="HTH tetR-type" evidence="5">
    <location>
        <begin position="20"/>
        <end position="80"/>
    </location>
</feature>
<dbReference type="OrthoDB" id="6077212at2"/>
<reference evidence="6 7" key="1">
    <citation type="submission" date="2018-06" db="EMBL/GenBank/DDBJ databases">
        <authorList>
            <consortium name="Pathogen Informatics"/>
            <person name="Doyle S."/>
        </authorList>
    </citation>
    <scope>NUCLEOTIDE SEQUENCE [LARGE SCALE GENOMIC DNA]</scope>
    <source>
        <strain evidence="6 7">NCTC1934</strain>
    </source>
</reference>
<dbReference type="SUPFAM" id="SSF46689">
    <property type="entry name" value="Homeodomain-like"/>
    <property type="match status" value="1"/>
</dbReference>
<evidence type="ECO:0000313" key="6">
    <source>
        <dbReference type="EMBL" id="SUD47694.1"/>
    </source>
</evidence>
<dbReference type="GO" id="GO:0000976">
    <property type="term" value="F:transcription cis-regulatory region binding"/>
    <property type="evidence" value="ECO:0007669"/>
    <property type="project" value="TreeGrafter"/>
</dbReference>
<gene>
    <name evidence="6" type="ORF">NCTC1934_05015</name>
</gene>
<dbReference type="InterPro" id="IPR050109">
    <property type="entry name" value="HTH-type_TetR-like_transc_reg"/>
</dbReference>
<sequence length="207" mass="22678">MADERVQLPKLLASVGFDADAEQMRLLDAARAEFIAHGYRRTSVGDIARRAKIARQTVYRRLGDKGDIVRQVTLREVVEFLEAVGPRVLAHPTPVERAAEAFVLGVAECRTNELLAALRRFEPETVQPLLDDRASALEPVRTLIAMAITSEGLPMEAAVRAADLMFRVAASLVIVPSPVLPIDTDDHARWLARTYFGPLIEASAVAA</sequence>
<dbReference type="GO" id="GO:0003700">
    <property type="term" value="F:DNA-binding transcription factor activity"/>
    <property type="evidence" value="ECO:0007669"/>
    <property type="project" value="TreeGrafter"/>
</dbReference>
<dbReference type="Gene3D" id="1.10.357.10">
    <property type="entry name" value="Tetracycline Repressor, domain 2"/>
    <property type="match status" value="1"/>
</dbReference>
<dbReference type="Proteomes" id="UP000255467">
    <property type="component" value="Unassembled WGS sequence"/>
</dbReference>
<evidence type="ECO:0000259" key="5">
    <source>
        <dbReference type="PROSITE" id="PS50977"/>
    </source>
</evidence>